<feature type="transmembrane region" description="Helical" evidence="5">
    <location>
        <begin position="720"/>
        <end position="740"/>
    </location>
</feature>
<feature type="binding site" evidence="3">
    <location>
        <position position="358"/>
    </location>
    <ligand>
        <name>Zn(2+)</name>
        <dbReference type="ChEBI" id="CHEBI:29105"/>
        <note>catalytic</note>
    </ligand>
</feature>
<dbReference type="PANTHER" id="PTHR11905">
    <property type="entry name" value="ADAM A DISINTEGRIN AND METALLOPROTEASE DOMAIN"/>
    <property type="match status" value="1"/>
</dbReference>
<sequence length="747" mass="83211">MAECGGSMMADSEALVHARITLLLLWLRVFLFLSAWSQVGLSQRHGPPEVVIPLKVTGTSVGMNPLGWLSYSLHFGGHRHIVHMKVTKHFLSRHLPVFTYTDQGALLEDQPFVQNDCYYHGYVEGDPESLVSLNTCFGGFQGILQTNDIVYKIKPQRLSTTFEHLVYMMGSEETESPPIRCGLTNEEIARQLKFQESDNSTLMQTTYEGWWIHRRYLEYVSVIDNSQYTHRRRNVSLVQQDVCTIVHLMDSIYDQLGMDVILVGIDIWTNEDHIALSDVRSTLDTFCPWKSENLNTRLPHDATQLFSRAAHGGTGFSHVETICSGTLDCGVVAFRTDDIQYFATMAAHELGHLLGMHHDDTTCKCGFTNCLMADTQTVTPKFSNCSYNRFFGVVAYRRCMEFSPNPDRFFAQKRCGNSVVEAGEKCDCGSLALCAKDPCCDSNCTLSRGAACAFGLCCRDCTYMPSGTMCRKEENECDLPEWCNGTSSECPEDVYVQDGLPCKGGGHCYEKRCNNRDEQCRKLFGKLSRSGPQSCYQQVNTRGDRFGNCGITAYSYTRCNISDALCGRVQCEYVAGIPTLKDHSTLLSSHINGITCWGTDYHLGITTPDVGEVKDGTDCGTDHICIRRKCVHISHLDSQCTPRFCNLKGVCNNRHHCHCNVEWEPPTCREEGSGGSLDSGPPPQRKYKYSANDTSPLPDGFLPSGGAQELLEGGSGRRHLFLPVLAAPVTIILTMALSPVSGNWFQQ</sequence>
<keyword evidence="5" id="KW-0472">Membrane</keyword>
<dbReference type="PROSITE" id="PS00427">
    <property type="entry name" value="DISINTEGRIN_1"/>
    <property type="match status" value="1"/>
</dbReference>
<evidence type="ECO:0000256" key="4">
    <source>
        <dbReference type="SAM" id="MobiDB-lite"/>
    </source>
</evidence>
<dbReference type="RefSeq" id="XP_004433645.2">
    <property type="nucleotide sequence ID" value="XM_004433588.2"/>
</dbReference>
<dbReference type="InterPro" id="IPR018358">
    <property type="entry name" value="Disintegrin_CS"/>
</dbReference>
<dbReference type="PRINTS" id="PR00289">
    <property type="entry name" value="DISINTEGRIN"/>
</dbReference>
<evidence type="ECO:0000256" key="3">
    <source>
        <dbReference type="PROSITE-ProRule" id="PRU00276"/>
    </source>
</evidence>
<dbReference type="Gene3D" id="3.40.390.10">
    <property type="entry name" value="Collagenase (Catalytic Domain)"/>
    <property type="match status" value="1"/>
</dbReference>
<dbReference type="InterPro" id="IPR036436">
    <property type="entry name" value="Disintegrin_dom_sf"/>
</dbReference>
<evidence type="ECO:0000256" key="1">
    <source>
        <dbReference type="ARBA" id="ARBA00023157"/>
    </source>
</evidence>
<dbReference type="Proteomes" id="UP000694910">
    <property type="component" value="Unplaced"/>
</dbReference>
<dbReference type="PANTHER" id="PTHR11905:SF239">
    <property type="entry name" value="A DISINTEGRIN AND METALLOPEPTIDASE DOMAIN 26B-RELATED"/>
    <property type="match status" value="1"/>
</dbReference>
<dbReference type="GeneID" id="101392891"/>
<name>A0ABM0HTG3_CERSS</name>
<dbReference type="SMART" id="SM00608">
    <property type="entry name" value="ACR"/>
    <property type="match status" value="1"/>
</dbReference>
<feature type="active site" evidence="3">
    <location>
        <position position="349"/>
    </location>
</feature>
<dbReference type="Pfam" id="PF01421">
    <property type="entry name" value="Reprolysin"/>
    <property type="match status" value="1"/>
</dbReference>
<dbReference type="InterPro" id="IPR001762">
    <property type="entry name" value="Disintegrin_dom"/>
</dbReference>
<keyword evidence="5" id="KW-1133">Transmembrane helix</keyword>
<keyword evidence="1 3" id="KW-1015">Disulfide bond</keyword>
<feature type="binding site" evidence="3">
    <location>
        <position position="352"/>
    </location>
    <ligand>
        <name>Zn(2+)</name>
        <dbReference type="ChEBI" id="CHEBI:29105"/>
        <note>catalytic</note>
    </ligand>
</feature>
<comment type="caution">
    <text evidence="3">Lacks conserved residue(s) required for the propagation of feature annotation.</text>
</comment>
<feature type="domain" description="Disintegrin" evidence="6">
    <location>
        <begin position="412"/>
        <end position="498"/>
    </location>
</feature>
<dbReference type="Gene3D" id="4.10.70.10">
    <property type="entry name" value="Disintegrin domain"/>
    <property type="match status" value="1"/>
</dbReference>
<dbReference type="PROSITE" id="PS50214">
    <property type="entry name" value="DISINTEGRIN_2"/>
    <property type="match status" value="1"/>
</dbReference>
<accession>A0ABM0HTG3</accession>
<dbReference type="InterPro" id="IPR034027">
    <property type="entry name" value="Reprolysin_adamalysin"/>
</dbReference>
<evidence type="ECO:0000313" key="8">
    <source>
        <dbReference type="Proteomes" id="UP000694910"/>
    </source>
</evidence>
<protein>
    <submittedName>
        <fullName evidence="9">Disintegrin and metalloproteinase domain-containing protein 20-like</fullName>
    </submittedName>
</protein>
<keyword evidence="3" id="KW-0479">Metal-binding</keyword>
<evidence type="ECO:0000259" key="7">
    <source>
        <dbReference type="PROSITE" id="PS50215"/>
    </source>
</evidence>
<feature type="binding site" evidence="3">
    <location>
        <position position="348"/>
    </location>
    <ligand>
        <name>Zn(2+)</name>
        <dbReference type="ChEBI" id="CHEBI:29105"/>
        <note>catalytic</note>
    </ligand>
</feature>
<gene>
    <name evidence="9" type="primary">LOC101392891</name>
</gene>
<reference evidence="9" key="1">
    <citation type="submission" date="2025-08" db="UniProtKB">
        <authorList>
            <consortium name="RefSeq"/>
        </authorList>
    </citation>
    <scope>IDENTIFICATION</scope>
</reference>
<dbReference type="SUPFAM" id="SSF57552">
    <property type="entry name" value="Blood coagulation inhibitor (disintegrin)"/>
    <property type="match status" value="1"/>
</dbReference>
<dbReference type="InterPro" id="IPR024079">
    <property type="entry name" value="MetalloPept_cat_dom_sf"/>
</dbReference>
<keyword evidence="8" id="KW-1185">Reference proteome</keyword>
<evidence type="ECO:0000313" key="9">
    <source>
        <dbReference type="RefSeq" id="XP_004433645.2"/>
    </source>
</evidence>
<organism evidence="8 9">
    <name type="scientific">Ceratotherium simum simum</name>
    <name type="common">Southern white rhinoceros</name>
    <dbReference type="NCBI Taxonomy" id="73337"/>
    <lineage>
        <taxon>Eukaryota</taxon>
        <taxon>Metazoa</taxon>
        <taxon>Chordata</taxon>
        <taxon>Craniata</taxon>
        <taxon>Vertebrata</taxon>
        <taxon>Euteleostomi</taxon>
        <taxon>Mammalia</taxon>
        <taxon>Eutheria</taxon>
        <taxon>Laurasiatheria</taxon>
        <taxon>Perissodactyla</taxon>
        <taxon>Rhinocerotidae</taxon>
        <taxon>Ceratotherium</taxon>
    </lineage>
</organism>
<evidence type="ECO:0000259" key="6">
    <source>
        <dbReference type="PROSITE" id="PS50214"/>
    </source>
</evidence>
<evidence type="ECO:0000256" key="5">
    <source>
        <dbReference type="SAM" id="Phobius"/>
    </source>
</evidence>
<dbReference type="InterPro" id="IPR001590">
    <property type="entry name" value="Peptidase_M12B"/>
</dbReference>
<keyword evidence="3" id="KW-0862">Zinc</keyword>
<dbReference type="SUPFAM" id="SSF55486">
    <property type="entry name" value="Metalloproteases ('zincins'), catalytic domain"/>
    <property type="match status" value="1"/>
</dbReference>
<keyword evidence="5" id="KW-0812">Transmembrane</keyword>
<dbReference type="PROSITE" id="PS50215">
    <property type="entry name" value="ADAM_MEPRO"/>
    <property type="match status" value="1"/>
</dbReference>
<dbReference type="InterPro" id="IPR002870">
    <property type="entry name" value="Peptidase_M12B_N"/>
</dbReference>
<feature type="domain" description="Peptidase M12B" evidence="7">
    <location>
        <begin position="215"/>
        <end position="406"/>
    </location>
</feature>
<dbReference type="InterPro" id="IPR006586">
    <property type="entry name" value="ADAM_Cys-rich"/>
</dbReference>
<feature type="region of interest" description="Disordered" evidence="4">
    <location>
        <begin position="670"/>
        <end position="692"/>
    </location>
</feature>
<feature type="disulfide bond" evidence="3">
    <location>
        <begin position="365"/>
        <end position="370"/>
    </location>
</feature>
<feature type="disulfide bond" evidence="2">
    <location>
        <begin position="470"/>
        <end position="490"/>
    </location>
</feature>
<proteinExistence type="predicted"/>
<evidence type="ECO:0000256" key="2">
    <source>
        <dbReference type="PROSITE-ProRule" id="PRU00068"/>
    </source>
</evidence>
<dbReference type="Pfam" id="PF08516">
    <property type="entry name" value="ADAM_CR"/>
    <property type="match status" value="1"/>
</dbReference>
<dbReference type="Pfam" id="PF00200">
    <property type="entry name" value="Disintegrin"/>
    <property type="match status" value="1"/>
</dbReference>
<dbReference type="SMART" id="SM00050">
    <property type="entry name" value="DISIN"/>
    <property type="match status" value="1"/>
</dbReference>
<dbReference type="Pfam" id="PF01562">
    <property type="entry name" value="Pep_M12B_propep"/>
    <property type="match status" value="1"/>
</dbReference>
<dbReference type="CDD" id="cd04269">
    <property type="entry name" value="ZnMc_adamalysin_II_like"/>
    <property type="match status" value="1"/>
</dbReference>